<evidence type="ECO:0000259" key="6">
    <source>
        <dbReference type="Pfam" id="PF01408"/>
    </source>
</evidence>
<evidence type="ECO:0000313" key="8">
    <source>
        <dbReference type="EMBL" id="ORY90759.1"/>
    </source>
</evidence>
<gene>
    <name evidence="8" type="ORF">BCR35DRAFT_342134</name>
</gene>
<evidence type="ECO:0000259" key="7">
    <source>
        <dbReference type="Pfam" id="PF22725"/>
    </source>
</evidence>
<dbReference type="InterPro" id="IPR000683">
    <property type="entry name" value="Gfo/Idh/MocA-like_OxRdtase_N"/>
</dbReference>
<evidence type="ECO:0000256" key="5">
    <source>
        <dbReference type="ARBA" id="ARBA00049233"/>
    </source>
</evidence>
<dbReference type="AlphaFoldDB" id="A0A1Y2G1H8"/>
<dbReference type="STRING" id="106004.A0A1Y2G1H8"/>
<name>A0A1Y2G1H8_9BASI</name>
<sequence length="381" mass="41733">MATTQQSYVLRWGVLGAGWIASMMCKDLVLDPAGRDVSDVAHSISAVASRDVAKAEKFIADFAPKGAWAQISGQVKELPVAVGSYEELVAREDVDIVYIATPHTKHFSAGKLALEAGKNVLIEKPCTLNAAESKYLIDLAKEKGCFFMEGVWTRFFPLAYKFQELAFNGAIGDVRQVFADFGMAFYGMLPESHRVFNAELAGGAQLDLGPYTMLWAILALYHHPKNNLGEPSRISSSMVPHPTTGVDLFSTMTLDFDNLVARANLTCNTVITTPADVCVRVVGTKGSLILPFATSRPTSIVLRTNTTDGPLAAEYKEETFDFPIQGFGLHWEADSVARSLRDGEKENPRMPHAETLLTMKLLDTWREQAGYKYPAGLEATL</sequence>
<dbReference type="SUPFAM" id="SSF55347">
    <property type="entry name" value="Glyceraldehyde-3-phosphate dehydrogenase-like, C-terminal domain"/>
    <property type="match status" value="1"/>
</dbReference>
<comment type="catalytic activity">
    <reaction evidence="5">
        <text>D-xylose + NADP(+) = D-xylono-1,5-lactone + NADPH + H(+)</text>
        <dbReference type="Rhea" id="RHEA:22000"/>
        <dbReference type="ChEBI" id="CHEBI:15378"/>
        <dbReference type="ChEBI" id="CHEBI:15867"/>
        <dbReference type="ChEBI" id="CHEBI:53455"/>
        <dbReference type="ChEBI" id="CHEBI:57783"/>
        <dbReference type="ChEBI" id="CHEBI:58349"/>
        <dbReference type="EC" id="1.1.1.179"/>
    </reaction>
</comment>
<keyword evidence="2" id="KW-0560">Oxidoreductase</keyword>
<accession>A0A1Y2G1H8</accession>
<proteinExistence type="inferred from homology"/>
<dbReference type="PANTHER" id="PTHR22604:SF105">
    <property type="entry name" value="TRANS-1,2-DIHYDROBENZENE-1,2-DIOL DEHYDROGENASE"/>
    <property type="match status" value="1"/>
</dbReference>
<evidence type="ECO:0000256" key="2">
    <source>
        <dbReference type="ARBA" id="ARBA00023002"/>
    </source>
</evidence>
<comment type="similarity">
    <text evidence="1">Belongs to the Gfo/Idh/MocA family.</text>
</comment>
<dbReference type="Gene3D" id="3.30.360.10">
    <property type="entry name" value="Dihydrodipicolinate Reductase, domain 2"/>
    <property type="match status" value="1"/>
</dbReference>
<keyword evidence="9" id="KW-1185">Reference proteome</keyword>
<dbReference type="InterPro" id="IPR036291">
    <property type="entry name" value="NAD(P)-bd_dom_sf"/>
</dbReference>
<dbReference type="EMBL" id="MCGR01000003">
    <property type="protein sequence ID" value="ORY90759.1"/>
    <property type="molecule type" value="Genomic_DNA"/>
</dbReference>
<organism evidence="8 9">
    <name type="scientific">Leucosporidium creatinivorum</name>
    <dbReference type="NCBI Taxonomy" id="106004"/>
    <lineage>
        <taxon>Eukaryota</taxon>
        <taxon>Fungi</taxon>
        <taxon>Dikarya</taxon>
        <taxon>Basidiomycota</taxon>
        <taxon>Pucciniomycotina</taxon>
        <taxon>Microbotryomycetes</taxon>
        <taxon>Leucosporidiales</taxon>
        <taxon>Leucosporidium</taxon>
    </lineage>
</organism>
<dbReference type="SUPFAM" id="SSF51735">
    <property type="entry name" value="NAD(P)-binding Rossmann-fold domains"/>
    <property type="match status" value="1"/>
</dbReference>
<evidence type="ECO:0000256" key="1">
    <source>
        <dbReference type="ARBA" id="ARBA00010928"/>
    </source>
</evidence>
<dbReference type="InterPro" id="IPR055170">
    <property type="entry name" value="GFO_IDH_MocA-like_dom"/>
</dbReference>
<dbReference type="OrthoDB" id="2129491at2759"/>
<dbReference type="Gene3D" id="3.40.50.720">
    <property type="entry name" value="NAD(P)-binding Rossmann-like Domain"/>
    <property type="match status" value="1"/>
</dbReference>
<dbReference type="PANTHER" id="PTHR22604">
    <property type="entry name" value="OXIDOREDUCTASES"/>
    <property type="match status" value="1"/>
</dbReference>
<dbReference type="Pfam" id="PF22725">
    <property type="entry name" value="GFO_IDH_MocA_C3"/>
    <property type="match status" value="1"/>
</dbReference>
<feature type="domain" description="Gfo/Idh/MocA-like oxidoreductase N-terminal" evidence="6">
    <location>
        <begin position="10"/>
        <end position="150"/>
    </location>
</feature>
<feature type="domain" description="GFO/IDH/MocA-like oxidoreductase" evidence="7">
    <location>
        <begin position="163"/>
        <end position="288"/>
    </location>
</feature>
<dbReference type="GO" id="GO:0000166">
    <property type="term" value="F:nucleotide binding"/>
    <property type="evidence" value="ECO:0007669"/>
    <property type="project" value="InterPro"/>
</dbReference>
<comment type="caution">
    <text evidence="8">The sequence shown here is derived from an EMBL/GenBank/DDBJ whole genome shotgun (WGS) entry which is preliminary data.</text>
</comment>
<dbReference type="GO" id="GO:0047837">
    <property type="term" value="F:D-xylose 1-dehydrogenase (NADP+) activity"/>
    <property type="evidence" value="ECO:0007669"/>
    <property type="project" value="UniProtKB-EC"/>
</dbReference>
<dbReference type="EC" id="1.1.1.179" evidence="3"/>
<reference evidence="8 9" key="1">
    <citation type="submission" date="2016-07" db="EMBL/GenBank/DDBJ databases">
        <title>Pervasive Adenine N6-methylation of Active Genes in Fungi.</title>
        <authorList>
            <consortium name="DOE Joint Genome Institute"/>
            <person name="Mondo S.J."/>
            <person name="Dannebaum R.O."/>
            <person name="Kuo R.C."/>
            <person name="Labutti K."/>
            <person name="Haridas S."/>
            <person name="Kuo A."/>
            <person name="Salamov A."/>
            <person name="Ahrendt S.R."/>
            <person name="Lipzen A."/>
            <person name="Sullivan W."/>
            <person name="Andreopoulos W.B."/>
            <person name="Clum A."/>
            <person name="Lindquist E."/>
            <person name="Daum C."/>
            <person name="Ramamoorthy G.K."/>
            <person name="Gryganskyi A."/>
            <person name="Culley D."/>
            <person name="Magnuson J.K."/>
            <person name="James T.Y."/>
            <person name="O'Malley M.A."/>
            <person name="Stajich J.E."/>
            <person name="Spatafora J.W."/>
            <person name="Visel A."/>
            <person name="Grigoriev I.V."/>
        </authorList>
    </citation>
    <scope>NUCLEOTIDE SEQUENCE [LARGE SCALE GENOMIC DNA]</scope>
    <source>
        <strain evidence="8 9">62-1032</strain>
    </source>
</reference>
<dbReference type="Proteomes" id="UP000193467">
    <property type="component" value="Unassembled WGS sequence"/>
</dbReference>
<evidence type="ECO:0000256" key="4">
    <source>
        <dbReference type="ARBA" id="ARBA00042988"/>
    </source>
</evidence>
<dbReference type="InParanoid" id="A0A1Y2G1H8"/>
<protein>
    <recommendedName>
        <fullName evidence="3">D-xylose 1-dehydrogenase (NADP(+), D-xylono-1,5-lactone-forming)</fullName>
        <ecNumber evidence="3">1.1.1.179</ecNumber>
    </recommendedName>
    <alternativeName>
        <fullName evidence="4">D-xylose-NADP dehydrogenase</fullName>
    </alternativeName>
</protein>
<dbReference type="FunCoup" id="A0A1Y2G1H8">
    <property type="interactions" value="1"/>
</dbReference>
<evidence type="ECO:0000256" key="3">
    <source>
        <dbReference type="ARBA" id="ARBA00038984"/>
    </source>
</evidence>
<evidence type="ECO:0000313" key="9">
    <source>
        <dbReference type="Proteomes" id="UP000193467"/>
    </source>
</evidence>
<dbReference type="InterPro" id="IPR050984">
    <property type="entry name" value="Gfo/Idh/MocA_domain"/>
</dbReference>
<dbReference type="Pfam" id="PF01408">
    <property type="entry name" value="GFO_IDH_MocA"/>
    <property type="match status" value="1"/>
</dbReference>